<feature type="region of interest" description="Disordered" evidence="1">
    <location>
        <begin position="31"/>
        <end position="55"/>
    </location>
</feature>
<evidence type="ECO:0000313" key="2">
    <source>
        <dbReference type="EMBL" id="GJE86232.1"/>
    </source>
</evidence>
<organism evidence="2 3">
    <name type="scientific">Phanerochaete sordida</name>
    <dbReference type="NCBI Taxonomy" id="48140"/>
    <lineage>
        <taxon>Eukaryota</taxon>
        <taxon>Fungi</taxon>
        <taxon>Dikarya</taxon>
        <taxon>Basidiomycota</taxon>
        <taxon>Agaricomycotina</taxon>
        <taxon>Agaricomycetes</taxon>
        <taxon>Polyporales</taxon>
        <taxon>Phanerochaetaceae</taxon>
        <taxon>Phanerochaete</taxon>
    </lineage>
</organism>
<reference evidence="2 3" key="1">
    <citation type="submission" date="2021-08" db="EMBL/GenBank/DDBJ databases">
        <title>Draft Genome Sequence of Phanerochaete sordida strain YK-624.</title>
        <authorList>
            <person name="Mori T."/>
            <person name="Dohra H."/>
            <person name="Suzuki T."/>
            <person name="Kawagishi H."/>
            <person name="Hirai H."/>
        </authorList>
    </citation>
    <scope>NUCLEOTIDE SEQUENCE [LARGE SCALE GENOMIC DNA]</scope>
    <source>
        <strain evidence="2 3">YK-624</strain>
    </source>
</reference>
<dbReference type="Proteomes" id="UP000703269">
    <property type="component" value="Unassembled WGS sequence"/>
</dbReference>
<evidence type="ECO:0000313" key="3">
    <source>
        <dbReference type="Proteomes" id="UP000703269"/>
    </source>
</evidence>
<dbReference type="AlphaFoldDB" id="A0A9P3L9Z2"/>
<proteinExistence type="predicted"/>
<accession>A0A9P3L9Z2</accession>
<evidence type="ECO:0000256" key="1">
    <source>
        <dbReference type="SAM" id="MobiDB-lite"/>
    </source>
</evidence>
<sequence>MRERQSVRGGWPPLCFPYVDVYSRTELPPAQGHAAEALHKPEYDREPQSPSCATRQFCSDPAEFAQKPLTASTHAHDTAG</sequence>
<comment type="caution">
    <text evidence="2">The sequence shown here is derived from an EMBL/GenBank/DDBJ whole genome shotgun (WGS) entry which is preliminary data.</text>
</comment>
<feature type="compositionally biased region" description="Basic and acidic residues" evidence="1">
    <location>
        <begin position="36"/>
        <end position="47"/>
    </location>
</feature>
<dbReference type="EMBL" id="BPQB01000003">
    <property type="protein sequence ID" value="GJE86232.1"/>
    <property type="molecule type" value="Genomic_DNA"/>
</dbReference>
<keyword evidence="3" id="KW-1185">Reference proteome</keyword>
<gene>
    <name evidence="2" type="ORF">PsYK624_023120</name>
</gene>
<name>A0A9P3L9Z2_9APHY</name>
<protein>
    <submittedName>
        <fullName evidence="2">Uncharacterized protein</fullName>
    </submittedName>
</protein>